<dbReference type="AlphaFoldDB" id="A0A9Q1KYW6"/>
<comment type="caution">
    <text evidence="8">The sequence shown here is derived from an EMBL/GenBank/DDBJ whole genome shotgun (WGS) entry which is preliminary data.</text>
</comment>
<dbReference type="GO" id="GO:0005484">
    <property type="term" value="F:SNAP receptor activity"/>
    <property type="evidence" value="ECO:0007669"/>
    <property type="project" value="InterPro"/>
</dbReference>
<dbReference type="GO" id="GO:0016192">
    <property type="term" value="P:vesicle-mediated transport"/>
    <property type="evidence" value="ECO:0007669"/>
    <property type="project" value="UniProtKB-ARBA"/>
</dbReference>
<dbReference type="EMBL" id="JAKOGI010000009">
    <property type="protein sequence ID" value="KAJ8451434.1"/>
    <property type="molecule type" value="Genomic_DNA"/>
</dbReference>
<dbReference type="OrthoDB" id="19261at2759"/>
<feature type="region of interest" description="Disordered" evidence="6">
    <location>
        <begin position="1"/>
        <end position="104"/>
    </location>
</feature>
<sequence length="314" mass="35026">MAGIGFKNSPLHWFAKPTSAGPANPTKTSCNPFDSDDESDKKPSHGPTTRSSSKPASNVPNSSMINPFDDGDSEDRERAVASSDSKYSWTSAQRSRYKNDFRDSEGVDNQSVEELENYAVYKAVETTKTVNNCLKIAEGIREDAAQTLINLHHQGEQIRRTHEEAVNIDYHLTRGEKLLGSLGGIFSKPWKPKWTAPIKGPTTLRDDPVRSKCNHLEQREKLGLTSLPNGHLKSRTPPPEPANALQKVEVEKMKQDDVLSELSNILGELKVMAIDMGSEIDGHIKALDRVDYDVVVLNERVQYVNRHGQQLLRK</sequence>
<organism evidence="8 9">
    <name type="scientific">Carnegiea gigantea</name>
    <dbReference type="NCBI Taxonomy" id="171969"/>
    <lineage>
        <taxon>Eukaryota</taxon>
        <taxon>Viridiplantae</taxon>
        <taxon>Streptophyta</taxon>
        <taxon>Embryophyta</taxon>
        <taxon>Tracheophyta</taxon>
        <taxon>Spermatophyta</taxon>
        <taxon>Magnoliopsida</taxon>
        <taxon>eudicotyledons</taxon>
        <taxon>Gunneridae</taxon>
        <taxon>Pentapetalae</taxon>
        <taxon>Caryophyllales</taxon>
        <taxon>Cactineae</taxon>
        <taxon>Cactaceae</taxon>
        <taxon>Cactoideae</taxon>
        <taxon>Echinocereeae</taxon>
        <taxon>Carnegiea</taxon>
    </lineage>
</organism>
<feature type="compositionally biased region" description="Polar residues" evidence="6">
    <location>
        <begin position="46"/>
        <end position="65"/>
    </location>
</feature>
<dbReference type="InterPro" id="IPR044766">
    <property type="entry name" value="NPSN/SNAP25-like_N_SNARE"/>
</dbReference>
<dbReference type="PANTHER" id="PTHR19305">
    <property type="entry name" value="SYNAPTOSOMAL ASSOCIATED PROTEIN"/>
    <property type="match status" value="1"/>
</dbReference>
<comment type="subcellular location">
    <subcellularLocation>
        <location evidence="1">Membrane</location>
    </subcellularLocation>
</comment>
<accession>A0A9Q1KYW6</accession>
<evidence type="ECO:0000256" key="5">
    <source>
        <dbReference type="ARBA" id="ARBA00023136"/>
    </source>
</evidence>
<feature type="domain" description="T-SNARE coiled-coil homology" evidence="7">
    <location>
        <begin position="249"/>
        <end position="311"/>
    </location>
</feature>
<evidence type="ECO:0000256" key="6">
    <source>
        <dbReference type="SAM" id="MobiDB-lite"/>
    </source>
</evidence>
<evidence type="ECO:0000256" key="1">
    <source>
        <dbReference type="ARBA" id="ARBA00004370"/>
    </source>
</evidence>
<keyword evidence="3" id="KW-0813">Transport</keyword>
<keyword evidence="5" id="KW-0472">Membrane</keyword>
<dbReference type="SUPFAM" id="SSF58038">
    <property type="entry name" value="SNARE fusion complex"/>
    <property type="match status" value="2"/>
</dbReference>
<feature type="compositionally biased region" description="Polar residues" evidence="6">
    <location>
        <begin position="82"/>
        <end position="94"/>
    </location>
</feature>
<dbReference type="PANTHER" id="PTHR19305:SF9">
    <property type="entry name" value="SYNAPTOSOMAL-ASSOCIATED PROTEIN 29"/>
    <property type="match status" value="1"/>
</dbReference>
<dbReference type="GO" id="GO:0015031">
    <property type="term" value="P:protein transport"/>
    <property type="evidence" value="ECO:0007669"/>
    <property type="project" value="UniProtKB-KW"/>
</dbReference>
<gene>
    <name evidence="8" type="ORF">Cgig2_017825</name>
</gene>
<dbReference type="InterPro" id="IPR000727">
    <property type="entry name" value="T_SNARE_dom"/>
</dbReference>
<dbReference type="GO" id="GO:0031201">
    <property type="term" value="C:SNARE complex"/>
    <property type="evidence" value="ECO:0007669"/>
    <property type="project" value="InterPro"/>
</dbReference>
<comment type="similarity">
    <text evidence="2">Belongs to the SNAP-25 family.</text>
</comment>
<reference evidence="8" key="1">
    <citation type="submission" date="2022-04" db="EMBL/GenBank/DDBJ databases">
        <title>Carnegiea gigantea Genome sequencing and assembly v2.</title>
        <authorList>
            <person name="Copetti D."/>
            <person name="Sanderson M.J."/>
            <person name="Burquez A."/>
            <person name="Wojciechowski M.F."/>
        </authorList>
    </citation>
    <scope>NUCLEOTIDE SEQUENCE</scope>
    <source>
        <strain evidence="8">SGP5-SGP5p</strain>
        <tissue evidence="8">Aerial part</tissue>
    </source>
</reference>
<evidence type="ECO:0000313" key="8">
    <source>
        <dbReference type="EMBL" id="KAJ8451434.1"/>
    </source>
</evidence>
<dbReference type="Proteomes" id="UP001153076">
    <property type="component" value="Unassembled WGS sequence"/>
</dbReference>
<keyword evidence="9" id="KW-1185">Reference proteome</keyword>
<proteinExistence type="inferred from homology"/>
<protein>
    <recommendedName>
        <fullName evidence="7">t-SNARE coiled-coil homology domain-containing protein</fullName>
    </recommendedName>
</protein>
<evidence type="ECO:0000256" key="2">
    <source>
        <dbReference type="ARBA" id="ARBA00009480"/>
    </source>
</evidence>
<evidence type="ECO:0000259" key="7">
    <source>
        <dbReference type="PROSITE" id="PS50192"/>
    </source>
</evidence>
<dbReference type="PROSITE" id="PS50192">
    <property type="entry name" value="T_SNARE"/>
    <property type="match status" value="1"/>
</dbReference>
<dbReference type="Gene3D" id="1.20.5.110">
    <property type="match status" value="2"/>
</dbReference>
<keyword evidence="4" id="KW-0653">Protein transport</keyword>
<dbReference type="FunFam" id="1.20.5.110:FF:000031">
    <property type="entry name" value="SNAP25 homologous protein SNAP33"/>
    <property type="match status" value="1"/>
</dbReference>
<evidence type="ECO:0000256" key="3">
    <source>
        <dbReference type="ARBA" id="ARBA00022448"/>
    </source>
</evidence>
<evidence type="ECO:0000256" key="4">
    <source>
        <dbReference type="ARBA" id="ARBA00022927"/>
    </source>
</evidence>
<dbReference type="GO" id="GO:0005886">
    <property type="term" value="C:plasma membrane"/>
    <property type="evidence" value="ECO:0007669"/>
    <property type="project" value="TreeGrafter"/>
</dbReference>
<dbReference type="CDD" id="cd15861">
    <property type="entry name" value="SNARE_SNAP25N_23N_29N_SEC9N"/>
    <property type="match status" value="1"/>
</dbReference>
<name>A0A9Q1KYW6_9CARY</name>
<dbReference type="CDD" id="cd15841">
    <property type="entry name" value="SNARE_Qc"/>
    <property type="match status" value="1"/>
</dbReference>
<evidence type="ECO:0000313" key="9">
    <source>
        <dbReference type="Proteomes" id="UP001153076"/>
    </source>
</evidence>